<dbReference type="Pfam" id="PF13385">
    <property type="entry name" value="Laminin_G_3"/>
    <property type="match status" value="1"/>
</dbReference>
<sequence length="301" mass="34293">MKISFKIVFLTIILCLLTFIYGDVENYGDYSKLIFNGGDKNNSKLSMNGNSEFTTSFWIKPTGSQTTNYDIILNKETTYEIALTKDNKLKYAISIDKDGDGKSDSWAWITTNVQLDTNEYQHIALTYENGEVKIYKNGELVYDEKNPKFDYIWHGNTRLPDGSLVTCSNQYKNSPLYIANRPWKGYWGSNIIVSGVGIFNRSLTEDEIKKLYNGEMTLDELKKSGCIFFAPLINDTKDIINGINGKLQGSTIQLHKGEAPKNLKKMMESLYKNNNTKAPIPKAVFLISLFLISTIPLWFRK</sequence>
<organism evidence="1 2">
    <name type="scientific">Methanocaldococcus lauensis</name>
    <dbReference type="NCBI Taxonomy" id="2546128"/>
    <lineage>
        <taxon>Archaea</taxon>
        <taxon>Methanobacteriati</taxon>
        <taxon>Methanobacteriota</taxon>
        <taxon>Methanomada group</taxon>
        <taxon>Methanococci</taxon>
        <taxon>Methanococcales</taxon>
        <taxon>Methanocaldococcaceae</taxon>
        <taxon>Methanocaldococcus</taxon>
    </lineage>
</organism>
<evidence type="ECO:0000313" key="1">
    <source>
        <dbReference type="EMBL" id="CAB3288834.1"/>
    </source>
</evidence>
<reference evidence="1 2" key="1">
    <citation type="submission" date="2020-04" db="EMBL/GenBank/DDBJ databases">
        <authorList>
            <consortium name="Genoscope - CEA"/>
            <person name="William W."/>
        </authorList>
    </citation>
    <scope>NUCLEOTIDE SEQUENCE [LARGE SCALE GENOMIC DNA]</scope>
    <source>
        <strain evidence="1 2">SG7</strain>
    </source>
</reference>
<dbReference type="AlphaFoldDB" id="A0A8D6SVX5"/>
<protein>
    <submittedName>
        <fullName evidence="1">Uncharacterized protein</fullName>
    </submittedName>
</protein>
<keyword evidence="2" id="KW-1185">Reference proteome</keyword>
<proteinExistence type="predicted"/>
<dbReference type="GeneID" id="65883723"/>
<evidence type="ECO:0000313" key="2">
    <source>
        <dbReference type="Proteomes" id="UP000679213"/>
    </source>
</evidence>
<accession>A0A8D6SVX5</accession>
<dbReference type="RefSeq" id="WP_214399300.1">
    <property type="nucleotide sequence ID" value="NZ_LR792632.1"/>
</dbReference>
<dbReference type="EMBL" id="LR792632">
    <property type="protein sequence ID" value="CAB3288834.1"/>
    <property type="molecule type" value="Genomic_DNA"/>
</dbReference>
<dbReference type="KEGG" id="mesg:MLAUSG7_0922"/>
<dbReference type="SUPFAM" id="SSF49899">
    <property type="entry name" value="Concanavalin A-like lectins/glucanases"/>
    <property type="match status" value="1"/>
</dbReference>
<gene>
    <name evidence="1" type="ORF">MLAUSG7_0922</name>
</gene>
<dbReference type="Gene3D" id="2.60.120.200">
    <property type="match status" value="1"/>
</dbReference>
<dbReference type="Proteomes" id="UP000679213">
    <property type="component" value="Chromosome I"/>
</dbReference>
<dbReference type="InterPro" id="IPR013320">
    <property type="entry name" value="ConA-like_dom_sf"/>
</dbReference>
<name>A0A8D6SVX5_9EURY</name>